<keyword evidence="2" id="KW-1185">Reference proteome</keyword>
<dbReference type="RefSeq" id="WP_342037902.1">
    <property type="nucleotide sequence ID" value="NZ_BAABBK010000008.1"/>
</dbReference>
<evidence type="ECO:0000313" key="2">
    <source>
        <dbReference type="Proteomes" id="UP001498935"/>
    </source>
</evidence>
<proteinExistence type="predicted"/>
<dbReference type="Proteomes" id="UP001498935">
    <property type="component" value="Unassembled WGS sequence"/>
</dbReference>
<gene>
    <name evidence="1" type="ORF">KACC15558_15550</name>
</gene>
<evidence type="ECO:0000313" key="1">
    <source>
        <dbReference type="EMBL" id="GAA5340515.1"/>
    </source>
</evidence>
<reference evidence="1 2" key="1">
    <citation type="submission" date="2024-02" db="EMBL/GenBank/DDBJ databases">
        <title>Characterization of antibiotic resistant novel bacterial strains and their environmental applications.</title>
        <authorList>
            <person name="Manzoor S."/>
            <person name="Abbas S."/>
            <person name="Arshad M."/>
            <person name="Li W.J."/>
            <person name="Ahmed I."/>
        </authorList>
    </citation>
    <scope>NUCLEOTIDE SEQUENCE [LARGE SCALE GENOMIC DNA]</scope>
    <source>
        <strain evidence="1 2">KACC 15558</strain>
    </source>
</reference>
<sequence>MTETPAPTPGSANKDVPAEAWKRDLAAAAEAPAADRHTAISALLDDLDTQVGSL</sequence>
<protein>
    <submittedName>
        <fullName evidence="1">Uncharacterized protein</fullName>
    </submittedName>
</protein>
<comment type="caution">
    <text evidence="1">The sequence shown here is derived from an EMBL/GenBank/DDBJ whole genome shotgun (WGS) entry which is preliminary data.</text>
</comment>
<name>A0ABP9TYU0_9MICO</name>
<organism evidence="1 2">
    <name type="scientific">Brevibacterium ammoniilyticum</name>
    <dbReference type="NCBI Taxonomy" id="1046555"/>
    <lineage>
        <taxon>Bacteria</taxon>
        <taxon>Bacillati</taxon>
        <taxon>Actinomycetota</taxon>
        <taxon>Actinomycetes</taxon>
        <taxon>Micrococcales</taxon>
        <taxon>Brevibacteriaceae</taxon>
        <taxon>Brevibacterium</taxon>
    </lineage>
</organism>
<accession>A0ABP9TYU0</accession>
<dbReference type="EMBL" id="BAABNP010000005">
    <property type="protein sequence ID" value="GAA5340515.1"/>
    <property type="molecule type" value="Genomic_DNA"/>
</dbReference>